<protein>
    <submittedName>
        <fullName evidence="1">Uncharacterized protein</fullName>
    </submittedName>
</protein>
<proteinExistence type="predicted"/>
<keyword evidence="2" id="KW-1185">Reference proteome</keyword>
<evidence type="ECO:0000313" key="1">
    <source>
        <dbReference type="EMBL" id="KAF5094068.1"/>
    </source>
</evidence>
<dbReference type="Proteomes" id="UP000744676">
    <property type="component" value="Unassembled WGS sequence"/>
</dbReference>
<reference evidence="1 2" key="1">
    <citation type="journal article" date="2020" name="Front. Microbiol.">
        <title>Phenotypic and Genetic Characterization of the Cheese Ripening Yeast Geotrichum candidum.</title>
        <authorList>
            <person name="Perkins V."/>
            <person name="Vignola S."/>
            <person name="Lessard M.H."/>
            <person name="Plante P.L."/>
            <person name="Corbeil J."/>
            <person name="Dugat-Bony E."/>
            <person name="Frenette M."/>
            <person name="Labrie S."/>
        </authorList>
    </citation>
    <scope>NUCLEOTIDE SEQUENCE [LARGE SCALE GENOMIC DNA]</scope>
    <source>
        <strain evidence="1 2">LMA-1147</strain>
    </source>
</reference>
<sequence>MDDLGELLSVELEEVGKVNATVGELLEGSLLTRILKYLAAYLLLTTAGNASPSAADIKAVLSAVGIEVEDDRVEALLKEVSGKDVQELIAEGSEKLASVPTGGAAAAGGASAAAGGAAEAAVEEEPEAEEESDDDMGLGLFD</sequence>
<organism evidence="1 2">
    <name type="scientific">Geotrichum galactomycetum</name>
    <dbReference type="NCBI Taxonomy" id="27317"/>
    <lineage>
        <taxon>Eukaryota</taxon>
        <taxon>Fungi</taxon>
        <taxon>Dikarya</taxon>
        <taxon>Ascomycota</taxon>
        <taxon>Saccharomycotina</taxon>
        <taxon>Dipodascomycetes</taxon>
        <taxon>Dipodascales</taxon>
        <taxon>Dipodascaceae</taxon>
        <taxon>Geotrichum</taxon>
    </lineage>
</organism>
<name>A0ACB6V0J4_9ASCO</name>
<gene>
    <name evidence="1" type="ORF">D0Z00_003721</name>
</gene>
<comment type="caution">
    <text evidence="1">The sequence shown here is derived from an EMBL/GenBank/DDBJ whole genome shotgun (WGS) entry which is preliminary data.</text>
</comment>
<evidence type="ECO:0000313" key="2">
    <source>
        <dbReference type="Proteomes" id="UP000744676"/>
    </source>
</evidence>
<dbReference type="EMBL" id="QVQA01000185">
    <property type="protein sequence ID" value="KAF5094068.1"/>
    <property type="molecule type" value="Genomic_DNA"/>
</dbReference>
<accession>A0ACB6V0J4</accession>